<dbReference type="InterPro" id="IPR044730">
    <property type="entry name" value="RNase_H-like_dom_plant"/>
</dbReference>
<protein>
    <submittedName>
        <fullName evidence="5">Uncharacterized protein</fullName>
    </submittedName>
</protein>
<dbReference type="Proteomes" id="UP001358586">
    <property type="component" value="Chromosome 10"/>
</dbReference>
<dbReference type="InterPro" id="IPR000477">
    <property type="entry name" value="RT_dom"/>
</dbReference>
<dbReference type="InterPro" id="IPR012677">
    <property type="entry name" value="Nucleotide-bd_a/b_plait_sf"/>
</dbReference>
<dbReference type="Gene3D" id="3.30.70.330">
    <property type="match status" value="1"/>
</dbReference>
<evidence type="ECO:0000259" key="3">
    <source>
        <dbReference type="PROSITE" id="PS50102"/>
    </source>
</evidence>
<keyword evidence="6" id="KW-1185">Reference proteome</keyword>
<evidence type="ECO:0000313" key="6">
    <source>
        <dbReference type="Proteomes" id="UP001358586"/>
    </source>
</evidence>
<dbReference type="CDD" id="cd00590">
    <property type="entry name" value="RRM_SF"/>
    <property type="match status" value="1"/>
</dbReference>
<dbReference type="EMBL" id="JARKNE010000010">
    <property type="protein sequence ID" value="KAK5795394.1"/>
    <property type="molecule type" value="Genomic_DNA"/>
</dbReference>
<reference evidence="5 6" key="1">
    <citation type="submission" date="2023-03" db="EMBL/GenBank/DDBJ databases">
        <title>WGS of Gossypium arboreum.</title>
        <authorList>
            <person name="Yu D."/>
        </authorList>
    </citation>
    <scope>NUCLEOTIDE SEQUENCE [LARGE SCALE GENOMIC DNA]</scope>
    <source>
        <tissue evidence="5">Leaf</tissue>
    </source>
</reference>
<dbReference type="SUPFAM" id="SSF54928">
    <property type="entry name" value="RNA-binding domain, RBD"/>
    <property type="match status" value="1"/>
</dbReference>
<dbReference type="PROSITE" id="PS50102">
    <property type="entry name" value="RRM"/>
    <property type="match status" value="1"/>
</dbReference>
<name>A0ABR0NMC6_GOSAR</name>
<dbReference type="PROSITE" id="PS50878">
    <property type="entry name" value="RT_POL"/>
    <property type="match status" value="1"/>
</dbReference>
<feature type="domain" description="Reverse transcriptase" evidence="4">
    <location>
        <begin position="603"/>
        <end position="883"/>
    </location>
</feature>
<comment type="caution">
    <text evidence="5">The sequence shown here is derived from an EMBL/GenBank/DDBJ whole genome shotgun (WGS) entry which is preliminary data.</text>
</comment>
<evidence type="ECO:0000256" key="2">
    <source>
        <dbReference type="SAM" id="MobiDB-lite"/>
    </source>
</evidence>
<dbReference type="InterPro" id="IPR035979">
    <property type="entry name" value="RBD_domain_sf"/>
</dbReference>
<dbReference type="Pfam" id="PF13966">
    <property type="entry name" value="zf-RVT"/>
    <property type="match status" value="1"/>
</dbReference>
<dbReference type="PANTHER" id="PTHR33116:SF75">
    <property type="entry name" value="RIBONUCLEASE H PROTEIN"/>
    <property type="match status" value="1"/>
</dbReference>
<dbReference type="SMART" id="SM00360">
    <property type="entry name" value="RRM"/>
    <property type="match status" value="1"/>
</dbReference>
<dbReference type="InterPro" id="IPR036397">
    <property type="entry name" value="RNaseH_sf"/>
</dbReference>
<feature type="region of interest" description="Disordered" evidence="2">
    <location>
        <begin position="360"/>
        <end position="382"/>
    </location>
</feature>
<evidence type="ECO:0000259" key="4">
    <source>
        <dbReference type="PROSITE" id="PS50878"/>
    </source>
</evidence>
<gene>
    <name evidence="5" type="ORF">PVK06_036658</name>
</gene>
<dbReference type="InterPro" id="IPR002156">
    <property type="entry name" value="RNaseH_domain"/>
</dbReference>
<organism evidence="5 6">
    <name type="scientific">Gossypium arboreum</name>
    <name type="common">Tree cotton</name>
    <name type="synonym">Gossypium nanking</name>
    <dbReference type="NCBI Taxonomy" id="29729"/>
    <lineage>
        <taxon>Eukaryota</taxon>
        <taxon>Viridiplantae</taxon>
        <taxon>Streptophyta</taxon>
        <taxon>Embryophyta</taxon>
        <taxon>Tracheophyta</taxon>
        <taxon>Spermatophyta</taxon>
        <taxon>Magnoliopsida</taxon>
        <taxon>eudicotyledons</taxon>
        <taxon>Gunneridae</taxon>
        <taxon>Pentapetalae</taxon>
        <taxon>rosids</taxon>
        <taxon>malvids</taxon>
        <taxon>Malvales</taxon>
        <taxon>Malvaceae</taxon>
        <taxon>Malvoideae</taxon>
        <taxon>Gossypium</taxon>
    </lineage>
</organism>
<dbReference type="Pfam" id="PF00076">
    <property type="entry name" value="RRM_1"/>
    <property type="match status" value="1"/>
</dbReference>
<dbReference type="CDD" id="cd01650">
    <property type="entry name" value="RT_nLTR_like"/>
    <property type="match status" value="1"/>
</dbReference>
<feature type="domain" description="RRM" evidence="3">
    <location>
        <begin position="8"/>
        <end position="85"/>
    </location>
</feature>
<dbReference type="Pfam" id="PF00078">
    <property type="entry name" value="RVT_1"/>
    <property type="match status" value="1"/>
</dbReference>
<dbReference type="Gene3D" id="3.30.420.10">
    <property type="entry name" value="Ribonuclease H-like superfamily/Ribonuclease H"/>
    <property type="match status" value="1"/>
</dbReference>
<evidence type="ECO:0000256" key="1">
    <source>
        <dbReference type="PROSITE-ProRule" id="PRU00176"/>
    </source>
</evidence>
<dbReference type="InterPro" id="IPR000504">
    <property type="entry name" value="RRM_dom"/>
</dbReference>
<accession>A0ABR0NMC6</accession>
<dbReference type="Pfam" id="PF13456">
    <property type="entry name" value="RVT_3"/>
    <property type="match status" value="1"/>
</dbReference>
<dbReference type="CDD" id="cd06222">
    <property type="entry name" value="RNase_H_like"/>
    <property type="match status" value="1"/>
</dbReference>
<dbReference type="InterPro" id="IPR043502">
    <property type="entry name" value="DNA/RNA_pol_sf"/>
</dbReference>
<sequence length="1397" mass="159084">MASGGFQVTVFVSNIPTSMHWKGLWALFSYHGKVVDAFIPVKKSKRGMRFGFVRYDNYSDASRAISRLNGFVFLGSRIWVKFARFKGRRTIWRRVFKQHNPLNSEGIIHERVEYVGRGKVGKEKLEDTRRRNLLDSCLGDSSGVAGSNNFEKMEMLISTSKVKKIDEMVLLEVGDVRFPVSVRELGWSEDIKNYVLKKGGNQMVVEESVSESEPKFDSVLEKGRDGTRNISLVSLMDNVIENVSVDNACQGLSGKLNIEDASVGLEAEVELGVSRLHNGMDRACKDITNMGLVLGLGLSEGQDDQSTQGENFNSVIPKTEDRGFCQELEEEFYNTISNRRKKKQFNKRIKSMRSIQDGVLPSKQIQRRDRSRRKDKSSVASGSEDKVVNLSLSDSDLSNRRKGANVCFLQETKLVDVSGVFVRRIWGDDYFDFRFVAAVGRSGGVWKIEETQRCTLDRRFNEIEDRIRCLDECSDVRDLSELELEELKNLNLELGVFSRFKESIWRQKSRMSWLKVGDSNTAFFHRAVKFKAKRKTVYGMKIGNEWLSDPKALKEKPFSIEEIKEAVWSCDENKAPGLDGFNLCFFRKCWEVVKEDLFEMMVKFFSSGKLEKSINSSFIALIPKNDNPQDISEFTPICLVSSLYKIVAKVLARRVRVVIGEVVSDSQCAFIRGRQIFYSILIANELIHSIRCKGGAGEYLLFKLDFGKAYNCVRWDFLDLILLKMGFGERWTGWMVECVSSARAAVLVNGAVTNEFRLHRGLRQGDPLSPFLFILVTEVLYLLFENAEKLGMIEGIKDILPGQSISHLQFADDTILFLRAEEAVVLNSKYILQYFELFSGLSINFGKSCLVGFSVDEEFFSRMAAICKCKIGVFPFNYLGIPLGANPKKISSWNGIVDRVERKLSGWKSRSLSWAGRVVLINFMLSSLPIYFMSLFQAPVGVINKIDKIRRNFLWGSVGGRQKLAKVKWKQICMPKRFAIDKEVLWRRIIAAKYGTAVQNWRFRTNNFNDISVVWRGILENAKDSKVAKWVGNESFPCEVNMVSRLMEAVYCMVLIPEVEDRLIWIHDKQGEFSVRKLSELLICAETADFRFAFDRIWNLKVPPKVKSFLWTVSTDRIPTKEFLSKRGVKFGQLGIGCPWCEREIESLEHLLFNCNFIAGFWRNILENILEWWEVKWRPFVDFSDFFFFCNNISYKGVVKSLWLISVSTACWSAWLARNELVFEKRWPKMSNLVCPIRSWSGGKKFGSGGSFWCPPCFGRVKFNMSGVESEGDAGCGGVLRNSEGVVRAVFSGLCAARESSAAEVGVVCLALEVFLEMGWKGSCSLAIEVGSSDVFCWLENKGSRPWSMVSIFKDIESRVSIIGNVSFSRVDKHGNAMAFVLAAASLKRQKMFKAWW</sequence>
<keyword evidence="1" id="KW-0694">RNA-binding</keyword>
<dbReference type="InterPro" id="IPR026960">
    <property type="entry name" value="RVT-Znf"/>
</dbReference>
<dbReference type="PANTHER" id="PTHR33116">
    <property type="entry name" value="REVERSE TRANSCRIPTASE ZINC-BINDING DOMAIN-CONTAINING PROTEIN-RELATED-RELATED"/>
    <property type="match status" value="1"/>
</dbReference>
<dbReference type="SUPFAM" id="SSF56672">
    <property type="entry name" value="DNA/RNA polymerases"/>
    <property type="match status" value="1"/>
</dbReference>
<proteinExistence type="predicted"/>
<evidence type="ECO:0000313" key="5">
    <source>
        <dbReference type="EMBL" id="KAK5795394.1"/>
    </source>
</evidence>